<dbReference type="Pfam" id="PF22316">
    <property type="entry name" value="ABhydrolase-like_N"/>
    <property type="match status" value="1"/>
</dbReference>
<name>A0A4Q1KBW0_9FLAO</name>
<evidence type="ECO:0000256" key="1">
    <source>
        <dbReference type="SAM" id="SignalP"/>
    </source>
</evidence>
<dbReference type="Proteomes" id="UP000289857">
    <property type="component" value="Unassembled WGS sequence"/>
</dbReference>
<protein>
    <recommendedName>
        <fullName evidence="2">BCE-2095-like N-terminal domain-containing protein</fullName>
    </recommendedName>
</protein>
<evidence type="ECO:0000313" key="3">
    <source>
        <dbReference type="EMBL" id="RXR23397.1"/>
    </source>
</evidence>
<dbReference type="AlphaFoldDB" id="A0A4Q1KBW0"/>
<dbReference type="EMBL" id="SBKN01000002">
    <property type="protein sequence ID" value="RXR23397.1"/>
    <property type="molecule type" value="Genomic_DNA"/>
</dbReference>
<sequence length="318" mass="36498">MKNILPLLVLLISASVYSQQYDELITKADSCYKAKAYKEATDYFRQAFRIRPESQKNYYNAACVASLANDKDTALLWLEKAIAFGFDNYNHISKDSDLDNLRSDTRFVQMVTKLKEHSDRIEANYDKPLQKELLEIFQEDQEIRYQYMAAQNKYGIQSKEADSIGDLMEQKDSLNLIKIRKILDEKGWVGKDKVGQQANQTLFLVIQHSDLKVQQTYLPMMREAVKKGNAMASSLALLEDRVAIGEGRMQIYGSQIGTKPDNSHYVLPLEDPDHVDQRRAGVGLGPLAEYVKNWNIVWNVEQYKKDLPELTALLQSKK</sequence>
<gene>
    <name evidence="3" type="ORF">EQG61_05355</name>
</gene>
<dbReference type="InterPro" id="IPR046732">
    <property type="entry name" value="DUF6624"/>
</dbReference>
<dbReference type="Pfam" id="PF20329">
    <property type="entry name" value="DUF6624"/>
    <property type="match status" value="1"/>
</dbReference>
<keyword evidence="4" id="KW-1185">Reference proteome</keyword>
<dbReference type="RefSeq" id="WP_129460877.1">
    <property type="nucleotide sequence ID" value="NZ_SBKN01000002.1"/>
</dbReference>
<dbReference type="Gene3D" id="1.25.40.10">
    <property type="entry name" value="Tetratricopeptide repeat domain"/>
    <property type="match status" value="1"/>
</dbReference>
<evidence type="ECO:0000259" key="2">
    <source>
        <dbReference type="Pfam" id="PF22316"/>
    </source>
</evidence>
<feature type="signal peptide" evidence="1">
    <location>
        <begin position="1"/>
        <end position="18"/>
    </location>
</feature>
<dbReference type="NCBIfam" id="NF047558">
    <property type="entry name" value="TPR_END_plus"/>
    <property type="match status" value="1"/>
</dbReference>
<dbReference type="OrthoDB" id="1164858at2"/>
<reference evidence="4" key="1">
    <citation type="submission" date="2019-01" db="EMBL/GenBank/DDBJ databases">
        <title>Cytophagaceae bacterium strain CAR-16.</title>
        <authorList>
            <person name="Chen W.-M."/>
        </authorList>
    </citation>
    <scope>NUCLEOTIDE SEQUENCE [LARGE SCALE GENOMIC DNA]</scope>
    <source>
        <strain evidence="4">WWJ-16</strain>
    </source>
</reference>
<dbReference type="SUPFAM" id="SSF48452">
    <property type="entry name" value="TPR-like"/>
    <property type="match status" value="1"/>
</dbReference>
<feature type="chain" id="PRO_5020609135" description="BCE-2095-like N-terminal domain-containing protein" evidence="1">
    <location>
        <begin position="19"/>
        <end position="318"/>
    </location>
</feature>
<feature type="domain" description="BCE-2095-like N-terminal" evidence="2">
    <location>
        <begin position="21"/>
        <end position="115"/>
    </location>
</feature>
<keyword evidence="1" id="KW-0732">Signal</keyword>
<dbReference type="InterPro" id="IPR054527">
    <property type="entry name" value="BCE_2095-like_N"/>
</dbReference>
<evidence type="ECO:0000313" key="4">
    <source>
        <dbReference type="Proteomes" id="UP000289857"/>
    </source>
</evidence>
<dbReference type="InterPro" id="IPR011990">
    <property type="entry name" value="TPR-like_helical_dom_sf"/>
</dbReference>
<accession>A0A4Q1KBW0</accession>
<proteinExistence type="predicted"/>
<comment type="caution">
    <text evidence="3">The sequence shown here is derived from an EMBL/GenBank/DDBJ whole genome shotgun (WGS) entry which is preliminary data.</text>
</comment>
<organism evidence="3 4">
    <name type="scientific">Flavobacterium stagni</name>
    <dbReference type="NCBI Taxonomy" id="2506421"/>
    <lineage>
        <taxon>Bacteria</taxon>
        <taxon>Pseudomonadati</taxon>
        <taxon>Bacteroidota</taxon>
        <taxon>Flavobacteriia</taxon>
        <taxon>Flavobacteriales</taxon>
        <taxon>Flavobacteriaceae</taxon>
        <taxon>Flavobacterium</taxon>
    </lineage>
</organism>